<dbReference type="EMBL" id="CAMPGE010028466">
    <property type="protein sequence ID" value="CAI2385986.1"/>
    <property type="molecule type" value="Genomic_DNA"/>
</dbReference>
<dbReference type="Proteomes" id="UP001295684">
    <property type="component" value="Unassembled WGS sequence"/>
</dbReference>
<sequence length="312" mass="35567">MSDTANNIEQSSSNSLGEFHGSILVDPKKLNTFQPNCVVYIKGEKYRLCKVNQQRSKILIFKQKIKERLKGLKKQAQTEFQHLQIKGSNQNIISMKVPILGRDSDIKKIANQPAMLISTKCNEVSNKRSKRIRSILNGMRSISPKRIPAPLKLLSGPINACQERVRMKSPASRRTKYILNEQTETYAIPQIAQKDVFRIKDKESKTQGHLQDPRTLQRTYKTEENSTESQLSPFNTTRKLRAVSGLPSTFSKKFQSIKGVQKAKLNIFNSETLSPRIGKRSQRPKQDLSSILSHKEIIVMRAKIMNDFTSLL</sequence>
<evidence type="ECO:0000313" key="2">
    <source>
        <dbReference type="EMBL" id="CAI2385986.1"/>
    </source>
</evidence>
<dbReference type="AlphaFoldDB" id="A0AAD2DB30"/>
<feature type="region of interest" description="Disordered" evidence="1">
    <location>
        <begin position="203"/>
        <end position="232"/>
    </location>
</feature>
<proteinExistence type="predicted"/>
<name>A0AAD2DB30_EUPCR</name>
<organism evidence="2 3">
    <name type="scientific">Euplotes crassus</name>
    <dbReference type="NCBI Taxonomy" id="5936"/>
    <lineage>
        <taxon>Eukaryota</taxon>
        <taxon>Sar</taxon>
        <taxon>Alveolata</taxon>
        <taxon>Ciliophora</taxon>
        <taxon>Intramacronucleata</taxon>
        <taxon>Spirotrichea</taxon>
        <taxon>Hypotrichia</taxon>
        <taxon>Euplotida</taxon>
        <taxon>Euplotidae</taxon>
        <taxon>Moneuplotes</taxon>
    </lineage>
</organism>
<evidence type="ECO:0000256" key="1">
    <source>
        <dbReference type="SAM" id="MobiDB-lite"/>
    </source>
</evidence>
<gene>
    <name evidence="2" type="ORF">ECRASSUSDP1_LOCUS27585</name>
</gene>
<reference evidence="2" key="1">
    <citation type="submission" date="2023-07" db="EMBL/GenBank/DDBJ databases">
        <authorList>
            <consortium name="AG Swart"/>
            <person name="Singh M."/>
            <person name="Singh A."/>
            <person name="Seah K."/>
            <person name="Emmerich C."/>
        </authorList>
    </citation>
    <scope>NUCLEOTIDE SEQUENCE</scope>
    <source>
        <strain evidence="2">DP1</strain>
    </source>
</reference>
<keyword evidence="3" id="KW-1185">Reference proteome</keyword>
<comment type="caution">
    <text evidence="2">The sequence shown here is derived from an EMBL/GenBank/DDBJ whole genome shotgun (WGS) entry which is preliminary data.</text>
</comment>
<accession>A0AAD2DB30</accession>
<protein>
    <submittedName>
        <fullName evidence="2">Uncharacterized protein</fullName>
    </submittedName>
</protein>
<evidence type="ECO:0000313" key="3">
    <source>
        <dbReference type="Proteomes" id="UP001295684"/>
    </source>
</evidence>